<evidence type="ECO:0000256" key="5">
    <source>
        <dbReference type="ARBA" id="ARBA00013078"/>
    </source>
</evidence>
<evidence type="ECO:0000313" key="11">
    <source>
        <dbReference type="EMBL" id="MBB3986030.1"/>
    </source>
</evidence>
<dbReference type="InterPro" id="IPR037512">
    <property type="entry name" value="PGPase_prok"/>
</dbReference>
<dbReference type="NCBIfam" id="TIGR01449">
    <property type="entry name" value="PGP_bact"/>
    <property type="match status" value="1"/>
</dbReference>
<evidence type="ECO:0000256" key="1">
    <source>
        <dbReference type="ARBA" id="ARBA00000830"/>
    </source>
</evidence>
<feature type="binding site" evidence="10">
    <location>
        <position position="165"/>
    </location>
    <ligand>
        <name>Mg(2+)</name>
        <dbReference type="ChEBI" id="CHEBI:18420"/>
    </ligand>
</feature>
<organism evidence="11 12">
    <name type="scientific">Sagittula marina</name>
    <dbReference type="NCBI Taxonomy" id="943940"/>
    <lineage>
        <taxon>Bacteria</taxon>
        <taxon>Pseudomonadati</taxon>
        <taxon>Pseudomonadota</taxon>
        <taxon>Alphaproteobacteria</taxon>
        <taxon>Rhodobacterales</taxon>
        <taxon>Roseobacteraceae</taxon>
        <taxon>Sagittula</taxon>
    </lineage>
</organism>
<gene>
    <name evidence="11" type="ORF">GGQ68_002368</name>
</gene>
<keyword evidence="6 10" id="KW-0479">Metal-binding</keyword>
<comment type="caution">
    <text evidence="11">The sequence shown here is derived from an EMBL/GenBank/DDBJ whole genome shotgun (WGS) entry which is preliminary data.</text>
</comment>
<dbReference type="Proteomes" id="UP000541426">
    <property type="component" value="Unassembled WGS sequence"/>
</dbReference>
<dbReference type="GO" id="GO:0008967">
    <property type="term" value="F:phosphoglycolate phosphatase activity"/>
    <property type="evidence" value="ECO:0007669"/>
    <property type="project" value="UniProtKB-UniRule"/>
</dbReference>
<dbReference type="InterPro" id="IPR006439">
    <property type="entry name" value="HAD-SF_hydro_IA"/>
</dbReference>
<evidence type="ECO:0000256" key="2">
    <source>
        <dbReference type="ARBA" id="ARBA00001946"/>
    </source>
</evidence>
<keyword evidence="7 10" id="KW-0378">Hydrolase</keyword>
<dbReference type="PRINTS" id="PR00413">
    <property type="entry name" value="HADHALOGNASE"/>
</dbReference>
<evidence type="ECO:0000256" key="6">
    <source>
        <dbReference type="ARBA" id="ARBA00022723"/>
    </source>
</evidence>
<dbReference type="AlphaFoldDB" id="A0A7W6GSI6"/>
<comment type="pathway">
    <text evidence="3 10">Organic acid metabolism; glycolate biosynthesis; glycolate from 2-phosphoglycolate: step 1/1.</text>
</comment>
<dbReference type="InterPro" id="IPR050155">
    <property type="entry name" value="HAD-like_hydrolase_sf"/>
</dbReference>
<dbReference type="RefSeq" id="WP_183966091.1">
    <property type="nucleotide sequence ID" value="NZ_BAABBZ010000007.1"/>
</dbReference>
<dbReference type="GO" id="GO:0005829">
    <property type="term" value="C:cytosol"/>
    <property type="evidence" value="ECO:0007669"/>
    <property type="project" value="TreeGrafter"/>
</dbReference>
<feature type="binding site" evidence="10">
    <location>
        <position position="7"/>
    </location>
    <ligand>
        <name>Mg(2+)</name>
        <dbReference type="ChEBI" id="CHEBI:18420"/>
    </ligand>
</feature>
<dbReference type="GO" id="GO:0046872">
    <property type="term" value="F:metal ion binding"/>
    <property type="evidence" value="ECO:0007669"/>
    <property type="project" value="UniProtKB-KW"/>
</dbReference>
<evidence type="ECO:0000256" key="7">
    <source>
        <dbReference type="ARBA" id="ARBA00022801"/>
    </source>
</evidence>
<dbReference type="NCBIfam" id="TIGR01509">
    <property type="entry name" value="HAD-SF-IA-v3"/>
    <property type="match status" value="1"/>
</dbReference>
<keyword evidence="8 10" id="KW-0460">Magnesium</keyword>
<dbReference type="EMBL" id="JACIEJ010000005">
    <property type="protein sequence ID" value="MBB3986030.1"/>
    <property type="molecule type" value="Genomic_DNA"/>
</dbReference>
<keyword evidence="12" id="KW-1185">Reference proteome</keyword>
<feature type="active site" description="Nucleophile" evidence="10">
    <location>
        <position position="7"/>
    </location>
</feature>
<proteinExistence type="inferred from homology"/>
<evidence type="ECO:0000313" key="12">
    <source>
        <dbReference type="Proteomes" id="UP000541426"/>
    </source>
</evidence>
<dbReference type="EC" id="3.1.3.18" evidence="5 10"/>
<dbReference type="UniPathway" id="UPA00865">
    <property type="reaction ID" value="UER00834"/>
</dbReference>
<comment type="function">
    <text evidence="10">Specifically catalyzes the dephosphorylation of 2-phosphoglycolate. Is involved in the dissimilation of the intracellular 2-phosphoglycolate formed during the DNA repair of 3'-phosphoglycolate ends, a major class of DNA lesions induced by oxidative stress.</text>
</comment>
<dbReference type="Pfam" id="PF13419">
    <property type="entry name" value="HAD_2"/>
    <property type="match status" value="1"/>
</dbReference>
<evidence type="ECO:0000256" key="9">
    <source>
        <dbReference type="ARBA" id="ARBA00023277"/>
    </source>
</evidence>
<dbReference type="GO" id="GO:0006281">
    <property type="term" value="P:DNA repair"/>
    <property type="evidence" value="ECO:0007669"/>
    <property type="project" value="TreeGrafter"/>
</dbReference>
<name>A0A7W6GSI6_9RHOB</name>
<dbReference type="PANTHER" id="PTHR43434">
    <property type="entry name" value="PHOSPHOGLYCOLATE PHOSPHATASE"/>
    <property type="match status" value="1"/>
</dbReference>
<evidence type="ECO:0000256" key="4">
    <source>
        <dbReference type="ARBA" id="ARBA00006171"/>
    </source>
</evidence>
<dbReference type="InterPro" id="IPR023214">
    <property type="entry name" value="HAD_sf"/>
</dbReference>
<dbReference type="NCBIfam" id="TIGR01549">
    <property type="entry name" value="HAD-SF-IA-v1"/>
    <property type="match status" value="1"/>
</dbReference>
<dbReference type="GO" id="GO:0046295">
    <property type="term" value="P:glycolate biosynthetic process"/>
    <property type="evidence" value="ECO:0007669"/>
    <property type="project" value="UniProtKB-UniRule"/>
</dbReference>
<dbReference type="InterPro" id="IPR023198">
    <property type="entry name" value="PGP-like_dom2"/>
</dbReference>
<sequence>MTTIAFDLDGTLLDSVPHIHHAVAQALSDMGLPTITVAETPGFVGRGLPVLCENVLAHLGADPALQDDLYTRTMRYYVDTPSDPSQLYPDVIAALDTLKAAGHRLTLCTNKPFAATRTALDGTGLAPYFDVVIGGDSLATRKPEPEMLHAALDGADPAQALYIGDSETDCETAQAANVRFLLFTEGYRKSPPEALPHIRQFSRWRDLPALISDLSGR</sequence>
<dbReference type="Gene3D" id="3.40.50.1000">
    <property type="entry name" value="HAD superfamily/HAD-like"/>
    <property type="match status" value="1"/>
</dbReference>
<comment type="similarity">
    <text evidence="4 10">Belongs to the HAD-like hydrolase superfamily. CbbY/CbbZ/Gph/YieH family.</text>
</comment>
<dbReference type="InterPro" id="IPR036412">
    <property type="entry name" value="HAD-like_sf"/>
</dbReference>
<dbReference type="SFLD" id="SFLDS00003">
    <property type="entry name" value="Haloacid_Dehalogenase"/>
    <property type="match status" value="1"/>
</dbReference>
<comment type="catalytic activity">
    <reaction evidence="1 10">
        <text>2-phosphoglycolate + H2O = glycolate + phosphate</text>
        <dbReference type="Rhea" id="RHEA:14369"/>
        <dbReference type="ChEBI" id="CHEBI:15377"/>
        <dbReference type="ChEBI" id="CHEBI:29805"/>
        <dbReference type="ChEBI" id="CHEBI:43474"/>
        <dbReference type="ChEBI" id="CHEBI:58033"/>
        <dbReference type="EC" id="3.1.3.18"/>
    </reaction>
</comment>
<protein>
    <recommendedName>
        <fullName evidence="5 10">Phosphoglycolate phosphatase</fullName>
        <shortName evidence="10">PGP</shortName>
        <shortName evidence="10">PGPase</shortName>
        <ecNumber evidence="5 10">3.1.3.18</ecNumber>
    </recommendedName>
</protein>
<dbReference type="PANTHER" id="PTHR43434:SF1">
    <property type="entry name" value="PHOSPHOGLYCOLATE PHOSPHATASE"/>
    <property type="match status" value="1"/>
</dbReference>
<evidence type="ECO:0000256" key="3">
    <source>
        <dbReference type="ARBA" id="ARBA00004818"/>
    </source>
</evidence>
<dbReference type="GO" id="GO:0005975">
    <property type="term" value="P:carbohydrate metabolic process"/>
    <property type="evidence" value="ECO:0007669"/>
    <property type="project" value="InterPro"/>
</dbReference>
<dbReference type="SFLD" id="SFLDG01129">
    <property type="entry name" value="C1.5:_HAD__Beta-PGM__Phosphata"/>
    <property type="match status" value="1"/>
</dbReference>
<dbReference type="Gene3D" id="1.10.150.240">
    <property type="entry name" value="Putative phosphatase, domain 2"/>
    <property type="match status" value="1"/>
</dbReference>
<reference evidence="11 12" key="1">
    <citation type="submission" date="2020-08" db="EMBL/GenBank/DDBJ databases">
        <title>Genomic Encyclopedia of Type Strains, Phase IV (KMG-IV): sequencing the most valuable type-strain genomes for metagenomic binning, comparative biology and taxonomic classification.</title>
        <authorList>
            <person name="Goeker M."/>
        </authorList>
    </citation>
    <scope>NUCLEOTIDE SEQUENCE [LARGE SCALE GENOMIC DNA]</scope>
    <source>
        <strain evidence="11 12">DSM 102235</strain>
    </source>
</reference>
<feature type="binding site" evidence="10">
    <location>
        <position position="9"/>
    </location>
    <ligand>
        <name>Mg(2+)</name>
        <dbReference type="ChEBI" id="CHEBI:18420"/>
    </ligand>
</feature>
<dbReference type="HAMAP" id="MF_00495">
    <property type="entry name" value="GPH_hydrolase_bact"/>
    <property type="match status" value="1"/>
</dbReference>
<accession>A0A7W6GSI6</accession>
<dbReference type="SUPFAM" id="SSF56784">
    <property type="entry name" value="HAD-like"/>
    <property type="match status" value="1"/>
</dbReference>
<dbReference type="InterPro" id="IPR041492">
    <property type="entry name" value="HAD_2"/>
</dbReference>
<comment type="cofactor">
    <cofactor evidence="2 10">
        <name>Mg(2+)</name>
        <dbReference type="ChEBI" id="CHEBI:18420"/>
    </cofactor>
</comment>
<evidence type="ECO:0000256" key="8">
    <source>
        <dbReference type="ARBA" id="ARBA00022842"/>
    </source>
</evidence>
<evidence type="ECO:0000256" key="10">
    <source>
        <dbReference type="HAMAP-Rule" id="MF_00495"/>
    </source>
</evidence>
<keyword evidence="9 10" id="KW-0119">Carbohydrate metabolism</keyword>